<dbReference type="SUPFAM" id="SSF53187">
    <property type="entry name" value="Zn-dependent exopeptidases"/>
    <property type="match status" value="1"/>
</dbReference>
<dbReference type="InterPro" id="IPR007709">
    <property type="entry name" value="N-FG_amidohydro"/>
</dbReference>
<dbReference type="Proteomes" id="UP001062165">
    <property type="component" value="Chromosome"/>
</dbReference>
<organism evidence="1 2">
    <name type="scientific">Reichenbachiella carrageenanivorans</name>
    <dbReference type="NCBI Taxonomy" id="2979869"/>
    <lineage>
        <taxon>Bacteria</taxon>
        <taxon>Pseudomonadati</taxon>
        <taxon>Bacteroidota</taxon>
        <taxon>Cytophagia</taxon>
        <taxon>Cytophagales</taxon>
        <taxon>Reichenbachiellaceae</taxon>
        <taxon>Reichenbachiella</taxon>
    </lineage>
</organism>
<keyword evidence="2" id="KW-1185">Reference proteome</keyword>
<dbReference type="Gene3D" id="3.40.630.40">
    <property type="entry name" value="Zn-dependent exopeptidases"/>
    <property type="match status" value="1"/>
</dbReference>
<dbReference type="RefSeq" id="WP_263051743.1">
    <property type="nucleotide sequence ID" value="NZ_CP106735.1"/>
</dbReference>
<gene>
    <name evidence="1" type="ORF">N7E81_02690</name>
</gene>
<evidence type="ECO:0000313" key="2">
    <source>
        <dbReference type="Proteomes" id="UP001062165"/>
    </source>
</evidence>
<proteinExistence type="predicted"/>
<sequence>MAFEIIDPKTNQVPILISVPHCGTGIPSAIRDQYDTEMIQSIDDTDWFVDQLYDFVDMLGIKMVKAKYSRWVIDLNRATDNTPLYQDGRVITALCPTTNFNNKRIYKNSSPTQEEINQRISSYYYPYYDQVRLELTKLQRQYKHVLFFDAHSIRQYVPGIQKDIFPDLILGDVDGKSADTRLTSAATDILVNSGYTFKHNHPFKGGNLTRTFGQPQNRVHGLQLEMAKTVYMNDRETMYDTKRASRIRTVLHNLFETLIITLNDMNR</sequence>
<dbReference type="Pfam" id="PF05013">
    <property type="entry name" value="FGase"/>
    <property type="match status" value="1"/>
</dbReference>
<reference evidence="1" key="1">
    <citation type="submission" date="2022-10" db="EMBL/GenBank/DDBJ databases">
        <title>Comparative genomics and taxonomic characterization of three novel marine species of genus Reichenbachiella exhibiting antioxidant and polysaccharide degradation activities.</title>
        <authorList>
            <person name="Muhammad N."/>
            <person name="Lee Y.-J."/>
            <person name="Ko J."/>
            <person name="Kim S.-G."/>
        </authorList>
    </citation>
    <scope>NUCLEOTIDE SEQUENCE</scope>
    <source>
        <strain evidence="1">Wsw4-B4</strain>
    </source>
</reference>
<evidence type="ECO:0000313" key="1">
    <source>
        <dbReference type="EMBL" id="UXX80013.1"/>
    </source>
</evidence>
<name>A0ABY6D4G9_9BACT</name>
<accession>A0ABY6D4G9</accession>
<dbReference type="EMBL" id="CP106735">
    <property type="protein sequence ID" value="UXX80013.1"/>
    <property type="molecule type" value="Genomic_DNA"/>
</dbReference>
<protein>
    <submittedName>
        <fullName evidence="1">N-formylglutamate amidohydrolase</fullName>
    </submittedName>
</protein>